<proteinExistence type="predicted"/>
<evidence type="ECO:0000313" key="3">
    <source>
        <dbReference type="Proteomes" id="UP000029120"/>
    </source>
</evidence>
<feature type="non-terminal residue" evidence="2">
    <location>
        <position position="1"/>
    </location>
</feature>
<protein>
    <submittedName>
        <fullName evidence="2">Uncharacterized protein</fullName>
    </submittedName>
</protein>
<name>A0A087G057_ARAAL</name>
<gene>
    <name evidence="2" type="ORF">AALP_AAs70180U000100</name>
</gene>
<dbReference type="EMBL" id="KL980915">
    <property type="protein sequence ID" value="KFK23259.1"/>
    <property type="molecule type" value="Genomic_DNA"/>
</dbReference>
<feature type="region of interest" description="Disordered" evidence="1">
    <location>
        <begin position="1"/>
        <end position="22"/>
    </location>
</feature>
<evidence type="ECO:0000256" key="1">
    <source>
        <dbReference type="SAM" id="MobiDB-lite"/>
    </source>
</evidence>
<reference evidence="3" key="1">
    <citation type="journal article" date="2015" name="Nat. Plants">
        <title>Genome expansion of Arabis alpina linked with retrotransposition and reduced symmetric DNA methylation.</title>
        <authorList>
            <person name="Willing E.M."/>
            <person name="Rawat V."/>
            <person name="Mandakova T."/>
            <person name="Maumus F."/>
            <person name="James G.V."/>
            <person name="Nordstroem K.J."/>
            <person name="Becker C."/>
            <person name="Warthmann N."/>
            <person name="Chica C."/>
            <person name="Szarzynska B."/>
            <person name="Zytnicki M."/>
            <person name="Albani M.C."/>
            <person name="Kiefer C."/>
            <person name="Bergonzi S."/>
            <person name="Castaings L."/>
            <person name="Mateos J.L."/>
            <person name="Berns M.C."/>
            <person name="Bujdoso N."/>
            <person name="Piofczyk T."/>
            <person name="de Lorenzo L."/>
            <person name="Barrero-Sicilia C."/>
            <person name="Mateos I."/>
            <person name="Piednoel M."/>
            <person name="Hagmann J."/>
            <person name="Chen-Min-Tao R."/>
            <person name="Iglesias-Fernandez R."/>
            <person name="Schuster S.C."/>
            <person name="Alonso-Blanco C."/>
            <person name="Roudier F."/>
            <person name="Carbonero P."/>
            <person name="Paz-Ares J."/>
            <person name="Davis S.J."/>
            <person name="Pecinka A."/>
            <person name="Quesneville H."/>
            <person name="Colot V."/>
            <person name="Lysak M.A."/>
            <person name="Weigel D."/>
            <person name="Coupland G."/>
            <person name="Schneeberger K."/>
        </authorList>
    </citation>
    <scope>NUCLEOTIDE SEQUENCE [LARGE SCALE GENOMIC DNA]</scope>
    <source>
        <strain evidence="3">cv. Pajares</strain>
    </source>
</reference>
<accession>A0A087G057</accession>
<organism evidence="2 3">
    <name type="scientific">Arabis alpina</name>
    <name type="common">Alpine rock-cress</name>
    <dbReference type="NCBI Taxonomy" id="50452"/>
    <lineage>
        <taxon>Eukaryota</taxon>
        <taxon>Viridiplantae</taxon>
        <taxon>Streptophyta</taxon>
        <taxon>Embryophyta</taxon>
        <taxon>Tracheophyta</taxon>
        <taxon>Spermatophyta</taxon>
        <taxon>Magnoliopsida</taxon>
        <taxon>eudicotyledons</taxon>
        <taxon>Gunneridae</taxon>
        <taxon>Pentapetalae</taxon>
        <taxon>rosids</taxon>
        <taxon>malvids</taxon>
        <taxon>Brassicales</taxon>
        <taxon>Brassicaceae</taxon>
        <taxon>Arabideae</taxon>
        <taxon>Arabis</taxon>
    </lineage>
</organism>
<sequence length="111" mass="12425">DALSALNTDISHGHDADASDIAPVPTATASTTIVMENQDIRARNLQDETETYPDLEDAFERSQYDWLGYGDLRKIFDSCDELPLSTAPVDPFEQEGLYLFEKHKTVDMLDS</sequence>
<evidence type="ECO:0000313" key="2">
    <source>
        <dbReference type="EMBL" id="KFK23259.1"/>
    </source>
</evidence>
<dbReference type="AlphaFoldDB" id="A0A087G057"/>
<dbReference type="Proteomes" id="UP000029120">
    <property type="component" value="Unassembled WGS sequence"/>
</dbReference>
<feature type="non-terminal residue" evidence="2">
    <location>
        <position position="111"/>
    </location>
</feature>
<keyword evidence="3" id="KW-1185">Reference proteome</keyword>
<feature type="compositionally biased region" description="Polar residues" evidence="1">
    <location>
        <begin position="1"/>
        <end position="10"/>
    </location>
</feature>
<dbReference type="Gramene" id="KFK23259">
    <property type="protein sequence ID" value="KFK23259"/>
    <property type="gene ID" value="AALP_AAs70180U000100"/>
</dbReference>